<gene>
    <name evidence="3" type="ORF">Cgig2_012768</name>
</gene>
<feature type="domain" description="PB1" evidence="2">
    <location>
        <begin position="88"/>
        <end position="174"/>
    </location>
</feature>
<evidence type="ECO:0000259" key="2">
    <source>
        <dbReference type="SMART" id="SM00666"/>
    </source>
</evidence>
<dbReference type="SMART" id="SM00666">
    <property type="entry name" value="PB1"/>
    <property type="match status" value="1"/>
</dbReference>
<feature type="region of interest" description="Disordered" evidence="1">
    <location>
        <begin position="173"/>
        <end position="198"/>
    </location>
</feature>
<keyword evidence="4" id="KW-1185">Reference proteome</keyword>
<evidence type="ECO:0000256" key="1">
    <source>
        <dbReference type="SAM" id="MobiDB-lite"/>
    </source>
</evidence>
<comment type="caution">
    <text evidence="3">The sequence shown here is derived from an EMBL/GenBank/DDBJ whole genome shotgun (WGS) entry which is preliminary data.</text>
</comment>
<organism evidence="3 4">
    <name type="scientific">Carnegiea gigantea</name>
    <dbReference type="NCBI Taxonomy" id="171969"/>
    <lineage>
        <taxon>Eukaryota</taxon>
        <taxon>Viridiplantae</taxon>
        <taxon>Streptophyta</taxon>
        <taxon>Embryophyta</taxon>
        <taxon>Tracheophyta</taxon>
        <taxon>Spermatophyta</taxon>
        <taxon>Magnoliopsida</taxon>
        <taxon>eudicotyledons</taxon>
        <taxon>Gunneridae</taxon>
        <taxon>Pentapetalae</taxon>
        <taxon>Caryophyllales</taxon>
        <taxon>Cactineae</taxon>
        <taxon>Cactaceae</taxon>
        <taxon>Cactoideae</taxon>
        <taxon>Echinocereeae</taxon>
        <taxon>Carnegiea</taxon>
    </lineage>
</organism>
<dbReference type="EMBL" id="JAKOGI010000193">
    <property type="protein sequence ID" value="KAJ8440332.1"/>
    <property type="molecule type" value="Genomic_DNA"/>
</dbReference>
<accession>A0A9Q1KBR9</accession>
<dbReference type="AlphaFoldDB" id="A0A9Q1KBR9"/>
<sequence length="258" mass="28972">MKRTKKKTNWLLTWRLVKSVLGSINTAAISVCSNYLTPSKSKPLQHYLSSISLSRSLEQRPTMVASSSKTLNNVKFLCSYGGRILPRRSDGCLRYVGGVTRVVSVPESTSFSDLMVKLGELCGYSVRLRCQLPSEDLDVLVSIKSDEDLSNVIEEYRKASSIAGKELKIRAILSPPTSSPSPSPPYTSSSSSSGADLRTNRFRQPAMAAIRRFPEKKAQFNAVPYRRNYNYYACRQQVSSHHKPVSSSYFPQHAYYWH</sequence>
<dbReference type="SUPFAM" id="SSF54277">
    <property type="entry name" value="CAD &amp; PB1 domains"/>
    <property type="match status" value="1"/>
</dbReference>
<name>A0A9Q1KBR9_9CARY</name>
<dbReference type="PANTHER" id="PTHR31066">
    <property type="entry name" value="OS05G0427100 PROTEIN-RELATED"/>
    <property type="match status" value="1"/>
</dbReference>
<reference evidence="3" key="1">
    <citation type="submission" date="2022-04" db="EMBL/GenBank/DDBJ databases">
        <title>Carnegiea gigantea Genome sequencing and assembly v2.</title>
        <authorList>
            <person name="Copetti D."/>
            <person name="Sanderson M.J."/>
            <person name="Burquez A."/>
            <person name="Wojciechowski M.F."/>
        </authorList>
    </citation>
    <scope>NUCLEOTIDE SEQUENCE</scope>
    <source>
        <strain evidence="3">SGP5-SGP5p</strain>
        <tissue evidence="3">Aerial part</tissue>
    </source>
</reference>
<dbReference type="Pfam" id="PF00564">
    <property type="entry name" value="PB1"/>
    <property type="match status" value="1"/>
</dbReference>
<dbReference type="Proteomes" id="UP001153076">
    <property type="component" value="Unassembled WGS sequence"/>
</dbReference>
<dbReference type="CDD" id="cd06410">
    <property type="entry name" value="PB1_UP2"/>
    <property type="match status" value="1"/>
</dbReference>
<evidence type="ECO:0000313" key="3">
    <source>
        <dbReference type="EMBL" id="KAJ8440332.1"/>
    </source>
</evidence>
<dbReference type="InterPro" id="IPR053198">
    <property type="entry name" value="Gynoecium_Dev_Regulator"/>
</dbReference>
<dbReference type="OrthoDB" id="1914296at2759"/>
<protein>
    <recommendedName>
        <fullName evidence="2">PB1 domain-containing protein</fullName>
    </recommendedName>
</protein>
<dbReference type="PANTHER" id="PTHR31066:SF66">
    <property type="entry name" value="PB1 DOMAIN-CONTAINING PROTEIN"/>
    <property type="match status" value="1"/>
</dbReference>
<evidence type="ECO:0000313" key="4">
    <source>
        <dbReference type="Proteomes" id="UP001153076"/>
    </source>
</evidence>
<proteinExistence type="predicted"/>
<dbReference type="Gene3D" id="3.10.20.90">
    <property type="entry name" value="Phosphatidylinositol 3-kinase Catalytic Subunit, Chain A, domain 1"/>
    <property type="match status" value="1"/>
</dbReference>
<dbReference type="InterPro" id="IPR000270">
    <property type="entry name" value="PB1_dom"/>
</dbReference>